<dbReference type="InterPro" id="IPR020476">
    <property type="entry name" value="Nudix_hydrolase"/>
</dbReference>
<dbReference type="CDD" id="cd04673">
    <property type="entry name" value="NUDIX_ADPRase"/>
    <property type="match status" value="1"/>
</dbReference>
<dbReference type="PROSITE" id="PS00893">
    <property type="entry name" value="NUDIX_BOX"/>
    <property type="match status" value="1"/>
</dbReference>
<dbReference type="PRINTS" id="PR00502">
    <property type="entry name" value="NUDIXFAMILY"/>
</dbReference>
<accession>A0ABU0HF68</accession>
<organism evidence="5 6">
    <name type="scientific">Kaistia dalseonensis</name>
    <dbReference type="NCBI Taxonomy" id="410840"/>
    <lineage>
        <taxon>Bacteria</taxon>
        <taxon>Pseudomonadati</taxon>
        <taxon>Pseudomonadota</taxon>
        <taxon>Alphaproteobacteria</taxon>
        <taxon>Hyphomicrobiales</taxon>
        <taxon>Kaistiaceae</taxon>
        <taxon>Kaistia</taxon>
    </lineage>
</organism>
<dbReference type="SUPFAM" id="SSF55811">
    <property type="entry name" value="Nudix"/>
    <property type="match status" value="1"/>
</dbReference>
<evidence type="ECO:0000313" key="6">
    <source>
        <dbReference type="Proteomes" id="UP001241603"/>
    </source>
</evidence>
<gene>
    <name evidence="5" type="ORF">QO014_004569</name>
</gene>
<dbReference type="Proteomes" id="UP001241603">
    <property type="component" value="Unassembled WGS sequence"/>
</dbReference>
<comment type="similarity">
    <text evidence="3">Belongs to the Nudix hydrolase family.</text>
</comment>
<dbReference type="InterPro" id="IPR015797">
    <property type="entry name" value="NUDIX_hydrolase-like_dom_sf"/>
</dbReference>
<evidence type="ECO:0000256" key="3">
    <source>
        <dbReference type="RuleBase" id="RU003476"/>
    </source>
</evidence>
<keyword evidence="2 3" id="KW-0378">Hydrolase</keyword>
<dbReference type="EMBL" id="JAUSVO010000007">
    <property type="protein sequence ID" value="MDQ0440156.1"/>
    <property type="molecule type" value="Genomic_DNA"/>
</dbReference>
<evidence type="ECO:0000259" key="4">
    <source>
        <dbReference type="PROSITE" id="PS51462"/>
    </source>
</evidence>
<evidence type="ECO:0000313" key="5">
    <source>
        <dbReference type="EMBL" id="MDQ0440156.1"/>
    </source>
</evidence>
<dbReference type="PROSITE" id="PS51462">
    <property type="entry name" value="NUDIX"/>
    <property type="match status" value="1"/>
</dbReference>
<dbReference type="Pfam" id="PF00293">
    <property type="entry name" value="NUDIX"/>
    <property type="match status" value="1"/>
</dbReference>
<sequence length="139" mass="15052">MIASPPRPAPVLGVSVAIWREGRVLLVRRGHAPFRDHWSLPGGRVEWGERLHDAARREIAEETGLRIDTPRLVETLDLIDGDGEDIRGHFVVVVLTATAQGDAIAASDAAELAWFEPAAIAALPTTPELDRIVALSVRA</sequence>
<reference evidence="5 6" key="1">
    <citation type="submission" date="2023-07" db="EMBL/GenBank/DDBJ databases">
        <title>Genomic Encyclopedia of Type Strains, Phase IV (KMG-IV): sequencing the most valuable type-strain genomes for metagenomic binning, comparative biology and taxonomic classification.</title>
        <authorList>
            <person name="Goeker M."/>
        </authorList>
    </citation>
    <scope>NUCLEOTIDE SEQUENCE [LARGE SCALE GENOMIC DNA]</scope>
    <source>
        <strain evidence="5 6">B6-8</strain>
    </source>
</reference>
<dbReference type="PANTHER" id="PTHR43046">
    <property type="entry name" value="GDP-MANNOSE MANNOSYL HYDROLASE"/>
    <property type="match status" value="1"/>
</dbReference>
<evidence type="ECO:0000256" key="2">
    <source>
        <dbReference type="ARBA" id="ARBA00022801"/>
    </source>
</evidence>
<evidence type="ECO:0000256" key="1">
    <source>
        <dbReference type="ARBA" id="ARBA00001946"/>
    </source>
</evidence>
<comment type="caution">
    <text evidence="5">The sequence shown here is derived from an EMBL/GenBank/DDBJ whole genome shotgun (WGS) entry which is preliminary data.</text>
</comment>
<dbReference type="Gene3D" id="3.90.79.10">
    <property type="entry name" value="Nucleoside Triphosphate Pyrophosphohydrolase"/>
    <property type="match status" value="1"/>
</dbReference>
<dbReference type="PANTHER" id="PTHR43046:SF14">
    <property type="entry name" value="MUTT_NUDIX FAMILY PROTEIN"/>
    <property type="match status" value="1"/>
</dbReference>
<dbReference type="InterPro" id="IPR020084">
    <property type="entry name" value="NUDIX_hydrolase_CS"/>
</dbReference>
<comment type="cofactor">
    <cofactor evidence="1">
        <name>Mg(2+)</name>
        <dbReference type="ChEBI" id="CHEBI:18420"/>
    </cofactor>
</comment>
<dbReference type="InterPro" id="IPR000086">
    <property type="entry name" value="NUDIX_hydrolase_dom"/>
</dbReference>
<proteinExistence type="inferred from homology"/>
<protein>
    <submittedName>
        <fullName evidence="5">ADP-ribose pyrophosphatase YjhB (NUDIX family)</fullName>
    </submittedName>
</protein>
<name>A0ABU0HF68_9HYPH</name>
<keyword evidence="6" id="KW-1185">Reference proteome</keyword>
<feature type="domain" description="Nudix hydrolase" evidence="4">
    <location>
        <begin position="9"/>
        <end position="139"/>
    </location>
</feature>
<dbReference type="RefSeq" id="WP_266351031.1">
    <property type="nucleotide sequence ID" value="NZ_JAPKNG010000007.1"/>
</dbReference>